<comment type="catalytic activity">
    <reaction evidence="15">
        <text>(2R)-2,3-bisphosphoglycerate + H2O = (2R)-2-phosphoglycerate + phosphate</text>
        <dbReference type="Rhea" id="RHEA:27381"/>
        <dbReference type="ChEBI" id="CHEBI:15377"/>
        <dbReference type="ChEBI" id="CHEBI:43474"/>
        <dbReference type="ChEBI" id="CHEBI:58248"/>
        <dbReference type="ChEBI" id="CHEBI:58289"/>
        <dbReference type="EC" id="3.1.3.80"/>
    </reaction>
    <physiologicalReaction direction="left-to-right" evidence="15">
        <dbReference type="Rhea" id="RHEA:27382"/>
    </physiologicalReaction>
</comment>
<dbReference type="GO" id="GO:0010587">
    <property type="term" value="P:miRNA catabolic process"/>
    <property type="evidence" value="ECO:0007669"/>
    <property type="project" value="TreeGrafter"/>
</dbReference>
<dbReference type="SUPFAM" id="SSF53254">
    <property type="entry name" value="Phosphoglycerate mutase-like"/>
    <property type="match status" value="1"/>
</dbReference>
<evidence type="ECO:0000256" key="6">
    <source>
        <dbReference type="ARBA" id="ARBA00022475"/>
    </source>
</evidence>
<dbReference type="Gene3D" id="2.40.50.690">
    <property type="match status" value="2"/>
</dbReference>
<dbReference type="InterPro" id="IPR029033">
    <property type="entry name" value="His_PPase_superfam"/>
</dbReference>
<proteinExistence type="inferred from homology"/>
<dbReference type="EMBL" id="JABDTM020025708">
    <property type="protein sequence ID" value="KAH0812927.1"/>
    <property type="molecule type" value="Genomic_DNA"/>
</dbReference>
<evidence type="ECO:0000256" key="1">
    <source>
        <dbReference type="ARBA" id="ARBA00004236"/>
    </source>
</evidence>
<evidence type="ECO:0000256" key="9">
    <source>
        <dbReference type="ARBA" id="ARBA00023136"/>
    </source>
</evidence>
<evidence type="ECO:0000256" key="7">
    <source>
        <dbReference type="ARBA" id="ARBA00022729"/>
    </source>
</evidence>
<dbReference type="PANTHER" id="PTHR23355">
    <property type="entry name" value="RIBONUCLEASE"/>
    <property type="match status" value="1"/>
</dbReference>
<dbReference type="SMART" id="SM00955">
    <property type="entry name" value="RNB"/>
    <property type="match status" value="2"/>
</dbReference>
<organism evidence="18 19">
    <name type="scientific">Tenebrio molitor</name>
    <name type="common">Yellow mealworm beetle</name>
    <dbReference type="NCBI Taxonomy" id="7067"/>
    <lineage>
        <taxon>Eukaryota</taxon>
        <taxon>Metazoa</taxon>
        <taxon>Ecdysozoa</taxon>
        <taxon>Arthropoda</taxon>
        <taxon>Hexapoda</taxon>
        <taxon>Insecta</taxon>
        <taxon>Pterygota</taxon>
        <taxon>Neoptera</taxon>
        <taxon>Endopterygota</taxon>
        <taxon>Coleoptera</taxon>
        <taxon>Polyphaga</taxon>
        <taxon>Cucujiformia</taxon>
        <taxon>Tenebrionidae</taxon>
        <taxon>Tenebrio</taxon>
    </lineage>
</organism>
<dbReference type="Pfam" id="PF17849">
    <property type="entry name" value="OB_Dis3"/>
    <property type="match status" value="2"/>
</dbReference>
<comment type="catalytic activity">
    <reaction evidence="14">
        <text>1D-myo-inositol hexakisphosphate + H2O = 1D-myo-inositol 1,2,4,5,6-pentakisphosphate + phosphate</text>
        <dbReference type="Rhea" id="RHEA:16989"/>
        <dbReference type="ChEBI" id="CHEBI:15377"/>
        <dbReference type="ChEBI" id="CHEBI:43474"/>
        <dbReference type="ChEBI" id="CHEBI:57798"/>
        <dbReference type="ChEBI" id="CHEBI:58130"/>
        <dbReference type="EC" id="3.1.3.62"/>
    </reaction>
    <physiologicalReaction direction="left-to-right" evidence="14">
        <dbReference type="Rhea" id="RHEA:16990"/>
    </physiologicalReaction>
</comment>
<dbReference type="Pfam" id="PF00773">
    <property type="entry name" value="RNB"/>
    <property type="match status" value="2"/>
</dbReference>
<reference evidence="18" key="1">
    <citation type="journal article" date="2020" name="J Insects Food Feed">
        <title>The yellow mealworm (Tenebrio molitor) genome: a resource for the emerging insects as food and feed industry.</title>
        <authorList>
            <person name="Eriksson T."/>
            <person name="Andere A."/>
            <person name="Kelstrup H."/>
            <person name="Emery V."/>
            <person name="Picard C."/>
        </authorList>
    </citation>
    <scope>NUCLEOTIDE SEQUENCE</scope>
    <source>
        <strain evidence="18">Stoneville</strain>
        <tissue evidence="18">Whole head</tissue>
    </source>
</reference>
<evidence type="ECO:0000256" key="11">
    <source>
        <dbReference type="ARBA" id="ARBA00031642"/>
    </source>
</evidence>
<reference evidence="18" key="2">
    <citation type="submission" date="2021-08" db="EMBL/GenBank/DDBJ databases">
        <authorList>
            <person name="Eriksson T."/>
        </authorList>
    </citation>
    <scope>NUCLEOTIDE SEQUENCE</scope>
    <source>
        <strain evidence="18">Stoneville</strain>
        <tissue evidence="18">Whole head</tissue>
    </source>
</reference>
<dbReference type="FunFam" id="3.40.50.1240:FF:000014">
    <property type="entry name" value="Multiple inositol polyphosphate phosphatase 1"/>
    <property type="match status" value="1"/>
</dbReference>
<feature type="domain" description="RNB" evidence="17">
    <location>
        <begin position="466"/>
        <end position="778"/>
    </location>
</feature>
<feature type="compositionally biased region" description="Basic residues" evidence="16">
    <location>
        <begin position="1321"/>
        <end position="1333"/>
    </location>
</feature>
<evidence type="ECO:0000256" key="5">
    <source>
        <dbReference type="ARBA" id="ARBA00018097"/>
    </source>
</evidence>
<dbReference type="EC" id="3.1.3.62" evidence="4"/>
<evidence type="ECO:0000256" key="16">
    <source>
        <dbReference type="SAM" id="MobiDB-lite"/>
    </source>
</evidence>
<keyword evidence="7" id="KW-0732">Signal</keyword>
<evidence type="ECO:0000259" key="17">
    <source>
        <dbReference type="SMART" id="SM00955"/>
    </source>
</evidence>
<dbReference type="GO" id="GO:0000175">
    <property type="term" value="F:3'-5'-RNA exonuclease activity"/>
    <property type="evidence" value="ECO:0007669"/>
    <property type="project" value="TreeGrafter"/>
</dbReference>
<feature type="domain" description="RNB" evidence="17">
    <location>
        <begin position="1662"/>
        <end position="1945"/>
    </location>
</feature>
<evidence type="ECO:0000256" key="12">
    <source>
        <dbReference type="ARBA" id="ARBA00043668"/>
    </source>
</evidence>
<keyword evidence="6" id="KW-1003">Cell membrane</keyword>
<comment type="similarity">
    <text evidence="2">Belongs to the histidine acid phosphatase family. MINPP1 subfamily.</text>
</comment>
<dbReference type="GO" id="GO:0034417">
    <property type="term" value="F:bisphosphoglycerate 3-phosphatase activity"/>
    <property type="evidence" value="ECO:0007669"/>
    <property type="project" value="UniProtKB-EC"/>
</dbReference>
<comment type="subcellular location">
    <subcellularLocation>
        <location evidence="1">Cell membrane</location>
    </subcellularLocation>
</comment>
<feature type="region of interest" description="Disordered" evidence="16">
    <location>
        <begin position="1423"/>
        <end position="1453"/>
    </location>
</feature>
<comment type="catalytic activity">
    <reaction evidence="13">
        <text>1D-myo-inositol 1,2,4,5,6-pentakisphosphate + H2O = 1D-myo-inositol 1,2,5,6-tetrakisphosphate + phosphate</text>
        <dbReference type="Rhea" id="RHEA:77115"/>
        <dbReference type="ChEBI" id="CHEBI:15377"/>
        <dbReference type="ChEBI" id="CHEBI:43474"/>
        <dbReference type="ChEBI" id="CHEBI:57798"/>
        <dbReference type="ChEBI" id="CHEBI:195535"/>
        <dbReference type="EC" id="3.1.3.62"/>
    </reaction>
    <physiologicalReaction direction="left-to-right" evidence="13">
        <dbReference type="Rhea" id="RHEA:77116"/>
    </physiologicalReaction>
</comment>
<feature type="region of interest" description="Disordered" evidence="16">
    <location>
        <begin position="248"/>
        <end position="268"/>
    </location>
</feature>
<dbReference type="Proteomes" id="UP000719412">
    <property type="component" value="Unassembled WGS sequence"/>
</dbReference>
<protein>
    <recommendedName>
        <fullName evidence="5">Multiple inositol polyphosphate phosphatase 1</fullName>
        <ecNumber evidence="4">3.1.3.62</ecNumber>
        <ecNumber evidence="3">3.1.3.80</ecNumber>
    </recommendedName>
    <alternativeName>
        <fullName evidence="11">2,3-bisphosphoglycerate 3-phosphatase</fullName>
    </alternativeName>
</protein>
<dbReference type="InterPro" id="IPR000560">
    <property type="entry name" value="His_Pase_clade-2"/>
</dbReference>
<dbReference type="SUPFAM" id="SSF50249">
    <property type="entry name" value="Nucleic acid-binding proteins"/>
    <property type="match status" value="4"/>
</dbReference>
<keyword evidence="19" id="KW-1185">Reference proteome</keyword>
<dbReference type="Gene3D" id="3.40.50.1240">
    <property type="entry name" value="Phosphoglycerate mutase-like"/>
    <property type="match status" value="1"/>
</dbReference>
<dbReference type="InterPro" id="IPR012340">
    <property type="entry name" value="NA-bd_OB-fold"/>
</dbReference>
<dbReference type="InterPro" id="IPR041505">
    <property type="entry name" value="Dis3_CSD2"/>
</dbReference>
<dbReference type="PANTHER" id="PTHR23355:SF9">
    <property type="entry name" value="DIS3-LIKE EXONUCLEASE 2"/>
    <property type="match status" value="1"/>
</dbReference>
<keyword evidence="10" id="KW-0325">Glycoprotein</keyword>
<accession>A0A8J6HF13</accession>
<evidence type="ECO:0000256" key="15">
    <source>
        <dbReference type="ARBA" id="ARBA00043832"/>
    </source>
</evidence>
<dbReference type="GO" id="GO:0006402">
    <property type="term" value="P:mRNA catabolic process"/>
    <property type="evidence" value="ECO:0007669"/>
    <property type="project" value="TreeGrafter"/>
</dbReference>
<name>A0A8J6HF13_TENMO</name>
<dbReference type="InterPro" id="IPR001900">
    <property type="entry name" value="RNase_II/R"/>
</dbReference>
<feature type="region of interest" description="Disordered" evidence="16">
    <location>
        <begin position="1311"/>
        <end position="1347"/>
    </location>
</feature>
<dbReference type="CDD" id="cd07061">
    <property type="entry name" value="HP_HAP_like"/>
    <property type="match status" value="1"/>
</dbReference>
<evidence type="ECO:0000313" key="18">
    <source>
        <dbReference type="EMBL" id="KAH0812927.1"/>
    </source>
</evidence>
<dbReference type="GO" id="GO:0005886">
    <property type="term" value="C:plasma membrane"/>
    <property type="evidence" value="ECO:0007669"/>
    <property type="project" value="UniProtKB-SubCell"/>
</dbReference>
<evidence type="ECO:0000256" key="3">
    <source>
        <dbReference type="ARBA" id="ARBA00012976"/>
    </source>
</evidence>
<evidence type="ECO:0000256" key="14">
    <source>
        <dbReference type="ARBA" id="ARBA00043691"/>
    </source>
</evidence>
<dbReference type="GO" id="GO:0000932">
    <property type="term" value="C:P-body"/>
    <property type="evidence" value="ECO:0007669"/>
    <property type="project" value="TreeGrafter"/>
</dbReference>
<sequence length="1949" mass="222514">MRLRKSELDKKTMLFLENLDELAVEEQLVGLELDDGDGLVVEVDHADGVVLHPAPAVALDVEGLVLPLAEAAEGPDRRQRERPRGLPLDAERAHQNHEVDRVVRPSQPHFSKTIESSSTRNVTFSQNRAFVGQSGRRASALPERYRKRVLRTHACQLFELSHLIDFDGKMVQSQIMTRMVGGIVSGWIADTVTFFSDCGLKLGTRPEVLRHGEVERFLRDDWGLTISRKKHCELKVWVMELEMSSTGSSEDLKENGERNKEPKYFPNHISPKEVQQGLKSGQLVRGVFSVNPKFTKMCFVESECSQFNYVISSLIGRNRAMDKDEVILKKKSVLNDQKTEVEVVHIAKKVHPRSAVGYLKPLEGNKNFALFSPRDKKVPKMHIHKSHWPADFETDPARFKDILFFVKMSKWSKVRQALGEIVEVLGVSGNFQVERVVVLREFCINPKFDKAVLAKCVQWSQMECYREDLRRRCVFTIDKSGTADIDDALSCEELSNGNYEISVHISDVSYYLREHTQVDEAVRDRATSVYLMDQVCHMLPDELRSECSLFPGCNKRTFSIFWEITPNGQIVKRRGVKTVINSCARLTYTQAHKLIDDALDEPVQVLNGFTLADLSKSLKNLHKMASLLRNHRKLYYGVSTGHVKASFLFDASGEPLDIVNEDKVPTQELVEEFMLLANATVAQRIYREFPDLALLRTHAGPIPAKMSKLRNKLAGVGIHIDASSAKEIQKSLDKYVGDDDLGRIREIVLKWLVHNCMKKQKRYADVMTHRLLAACFKYTPKPKWSPAHVANIANNCNNKEIQAKSAQKASFDLFLNYYIEWHRPYVQTGVVCRVKKQSFDVIVLKTRSTVRIYTNTFDDEWVWTSERVDGNENSRSWRMQIKFPKTITEPEDAIVVDLFSLVRVELAKCARSNQLKAKLCRPIVANQNSSEIKYEGCRAEKLWAMVRHGTRNPNAKLIDKMNTRLVEIRDLILENLSKATDDISNLNLDLFRSWTSKLKDKDEKRLTHEGEDEMLLLAERLQNRFPSILSNVYSDSSIKLKFTATQRTKKSAQAFAAGLFGRNVVKDIRFPEPLTKDPILRFYKLCNKWRKEVSKNPAAVAERRKFEQSEFMAKTIEAINRRLGFSDELDLNDIHAMYMVCSFETAWHKRRRSPWCSAFSTDDFKAMEYAEDLKYYWVDGYGHELTYKQACPALNDMLEFFNKYSFQQSRTLLKMLAHMELYREEEHLRAADFAKHSNRKWRVSQIDSFGTNLIFVLFNCQGQEKILTLHQEDVIRMPSCPDSDLCDIDKFTEYYNASVECTFDEMCDNVQESNSETPDVKKKRTRRKPRTKPKKESNGATKTSPTAEGLVFTPNFVVRPVEEPLGAVYRHRDNSTPINLKSFIKNGVVPCVFRTKPSVCDPGSSLSLLQKIGKLAINGVCLPNASKSSPKRAPNSAVPSVEKKKKDKKRKESAYFSKHLSEDEVDVGLGSGKLMRGFIRVNPKNCKESYVGNEDVTKSDYVIGSVLDRNGALDGDEVVLRLKTITEEKKLMEVVYIIQQVHPRTAVGFLEPIKKNKDFALLTPRDKRIPKMKIPKISWPQGFASNPDLYSDIIFLAKISEWREVQFALGTIVENLGLSGDLKVESLAILKEFCLDTTPFDDTIKEFLPQSHTIPPKEFTYREDIRKECVFTIDPLTARDLDDAVSCKELPNGNYEVGVHISDASFYLAENTPLDRMVSHKATTIYMVDSVYHMLPVELCLHCSLLPGMDKLSFSVIWELTPVGEIVNLRIVRTVMNSCAQLAYEHAQMMIDQPGRSFTQDELPTVYNGFTAEDLSKSVNNLQKIAVHLREKRLQNGSLKIDQVKIAFHLDAATGEPQQFWIYENKPAHRLIEEFMLLVNMTVAKWIEEAYPDLALLRLHEAPKPTMLDELQKYMETIGIHIDISSSGGIQASLNKYSGDDFLGTRKPA</sequence>
<comment type="caution">
    <text evidence="18">The sequence shown here is derived from an EMBL/GenBank/DDBJ whole genome shotgun (WGS) entry which is preliminary data.</text>
</comment>
<dbReference type="Gene3D" id="2.40.50.140">
    <property type="entry name" value="Nucleic acid-binding proteins"/>
    <property type="match status" value="1"/>
</dbReference>
<keyword evidence="8" id="KW-0378">Hydrolase</keyword>
<feature type="compositionally biased region" description="Basic and acidic residues" evidence="16">
    <location>
        <begin position="250"/>
        <end position="263"/>
    </location>
</feature>
<dbReference type="Pfam" id="PF00328">
    <property type="entry name" value="His_Phos_2"/>
    <property type="match status" value="1"/>
</dbReference>
<dbReference type="InterPro" id="IPR050180">
    <property type="entry name" value="RNR_Ribonuclease"/>
</dbReference>
<dbReference type="Gene3D" id="2.40.50.700">
    <property type="match status" value="2"/>
</dbReference>
<evidence type="ECO:0000256" key="10">
    <source>
        <dbReference type="ARBA" id="ARBA00023180"/>
    </source>
</evidence>
<evidence type="ECO:0000256" key="2">
    <source>
        <dbReference type="ARBA" id="ARBA00008422"/>
    </source>
</evidence>
<dbReference type="GO" id="GO:0003723">
    <property type="term" value="F:RNA binding"/>
    <property type="evidence" value="ECO:0007669"/>
    <property type="project" value="InterPro"/>
</dbReference>
<keyword evidence="9" id="KW-0472">Membrane</keyword>
<evidence type="ECO:0000256" key="13">
    <source>
        <dbReference type="ARBA" id="ARBA00043671"/>
    </source>
</evidence>
<comment type="catalytic activity">
    <reaction evidence="12">
        <text>1D-myo-inositol 1,2,5,6-tetrakisphosphate + H2O = 1D-myo-inositol 1,2,6-trisphosphate + phosphate</text>
        <dbReference type="Rhea" id="RHEA:77119"/>
        <dbReference type="ChEBI" id="CHEBI:15377"/>
        <dbReference type="ChEBI" id="CHEBI:43474"/>
        <dbReference type="ChEBI" id="CHEBI:195535"/>
        <dbReference type="ChEBI" id="CHEBI:195537"/>
        <dbReference type="EC" id="3.1.3.62"/>
    </reaction>
    <physiologicalReaction direction="left-to-right" evidence="12">
        <dbReference type="Rhea" id="RHEA:77120"/>
    </physiologicalReaction>
</comment>
<gene>
    <name evidence="18" type="ORF">GEV33_009864</name>
</gene>
<dbReference type="EC" id="3.1.3.80" evidence="3"/>
<evidence type="ECO:0000256" key="4">
    <source>
        <dbReference type="ARBA" id="ARBA00013040"/>
    </source>
</evidence>
<evidence type="ECO:0000313" key="19">
    <source>
        <dbReference type="Proteomes" id="UP000719412"/>
    </source>
</evidence>
<evidence type="ECO:0000256" key="8">
    <source>
        <dbReference type="ARBA" id="ARBA00022801"/>
    </source>
</evidence>